<sequence length="46" mass="5598">MHIAAFICLLLNLPYMVQFRYIFLIVIISTLGYKSRKKHNHIPFFW</sequence>
<dbReference type="EMBL" id="GBXM01074816">
    <property type="protein sequence ID" value="JAH33761.1"/>
    <property type="molecule type" value="Transcribed_RNA"/>
</dbReference>
<evidence type="ECO:0000256" key="1">
    <source>
        <dbReference type="SAM" id="Phobius"/>
    </source>
</evidence>
<keyword evidence="1" id="KW-0812">Transmembrane</keyword>
<protein>
    <submittedName>
        <fullName evidence="2">Uncharacterized protein</fullName>
    </submittedName>
</protein>
<name>A0A0E9RX95_ANGAN</name>
<proteinExistence type="predicted"/>
<feature type="transmembrane region" description="Helical" evidence="1">
    <location>
        <begin position="15"/>
        <end position="33"/>
    </location>
</feature>
<keyword evidence="1" id="KW-0472">Membrane</keyword>
<keyword evidence="1" id="KW-1133">Transmembrane helix</keyword>
<dbReference type="AlphaFoldDB" id="A0A0E9RX95"/>
<reference evidence="2" key="1">
    <citation type="submission" date="2014-11" db="EMBL/GenBank/DDBJ databases">
        <authorList>
            <person name="Amaro Gonzalez C."/>
        </authorList>
    </citation>
    <scope>NUCLEOTIDE SEQUENCE</scope>
</reference>
<evidence type="ECO:0000313" key="2">
    <source>
        <dbReference type="EMBL" id="JAH33761.1"/>
    </source>
</evidence>
<organism evidence="2">
    <name type="scientific">Anguilla anguilla</name>
    <name type="common">European freshwater eel</name>
    <name type="synonym">Muraena anguilla</name>
    <dbReference type="NCBI Taxonomy" id="7936"/>
    <lineage>
        <taxon>Eukaryota</taxon>
        <taxon>Metazoa</taxon>
        <taxon>Chordata</taxon>
        <taxon>Craniata</taxon>
        <taxon>Vertebrata</taxon>
        <taxon>Euteleostomi</taxon>
        <taxon>Actinopterygii</taxon>
        <taxon>Neopterygii</taxon>
        <taxon>Teleostei</taxon>
        <taxon>Anguilliformes</taxon>
        <taxon>Anguillidae</taxon>
        <taxon>Anguilla</taxon>
    </lineage>
</organism>
<accession>A0A0E9RX95</accession>
<reference evidence="2" key="2">
    <citation type="journal article" date="2015" name="Fish Shellfish Immunol.">
        <title>Early steps in the European eel (Anguilla anguilla)-Vibrio vulnificus interaction in the gills: Role of the RtxA13 toxin.</title>
        <authorList>
            <person name="Callol A."/>
            <person name="Pajuelo D."/>
            <person name="Ebbesson L."/>
            <person name="Teles M."/>
            <person name="MacKenzie S."/>
            <person name="Amaro C."/>
        </authorList>
    </citation>
    <scope>NUCLEOTIDE SEQUENCE</scope>
</reference>